<feature type="compositionally biased region" description="Low complexity" evidence="1">
    <location>
        <begin position="867"/>
        <end position="880"/>
    </location>
</feature>
<dbReference type="InterPro" id="IPR001245">
    <property type="entry name" value="Ser-Thr/Tyr_kinase_cat_dom"/>
</dbReference>
<name>A0ABQ9FRW6_TEGGR</name>
<feature type="domain" description="Protein kinase" evidence="3">
    <location>
        <begin position="93"/>
        <end position="388"/>
    </location>
</feature>
<dbReference type="Proteomes" id="UP001217089">
    <property type="component" value="Unassembled WGS sequence"/>
</dbReference>
<dbReference type="Pfam" id="PF07714">
    <property type="entry name" value="PK_Tyr_Ser-Thr"/>
    <property type="match status" value="2"/>
</dbReference>
<reference evidence="4 5" key="1">
    <citation type="submission" date="2022-12" db="EMBL/GenBank/DDBJ databases">
        <title>Chromosome-level genome of Tegillarca granosa.</title>
        <authorList>
            <person name="Kim J."/>
        </authorList>
    </citation>
    <scope>NUCLEOTIDE SEQUENCE [LARGE SCALE GENOMIC DNA]</scope>
    <source>
        <strain evidence="4">Teg-2019</strain>
        <tissue evidence="4">Adductor muscle</tissue>
    </source>
</reference>
<dbReference type="EMBL" id="JARBDR010000214">
    <property type="protein sequence ID" value="KAJ8318687.1"/>
    <property type="molecule type" value="Genomic_DNA"/>
</dbReference>
<evidence type="ECO:0000256" key="2">
    <source>
        <dbReference type="SAM" id="Phobius"/>
    </source>
</evidence>
<dbReference type="SUPFAM" id="SSF56112">
    <property type="entry name" value="Protein kinase-like (PK-like)"/>
    <property type="match status" value="1"/>
</dbReference>
<dbReference type="Gene3D" id="1.10.510.10">
    <property type="entry name" value="Transferase(Phosphotransferase) domain 1"/>
    <property type="match status" value="1"/>
</dbReference>
<keyword evidence="2" id="KW-0812">Transmembrane</keyword>
<evidence type="ECO:0000259" key="3">
    <source>
        <dbReference type="PROSITE" id="PS50011"/>
    </source>
</evidence>
<feature type="compositionally biased region" description="Low complexity" evidence="1">
    <location>
        <begin position="842"/>
        <end position="855"/>
    </location>
</feature>
<dbReference type="PROSITE" id="PS00109">
    <property type="entry name" value="PROTEIN_KINASE_TYR"/>
    <property type="match status" value="1"/>
</dbReference>
<dbReference type="PANTHER" id="PTHR24417:SF7">
    <property type="entry name" value="CHROMATIN MODIFICATION-RELATED PROTEIN EAF1"/>
    <property type="match status" value="1"/>
</dbReference>
<dbReference type="PROSITE" id="PS50011">
    <property type="entry name" value="PROTEIN_KINASE_DOM"/>
    <property type="match status" value="1"/>
</dbReference>
<gene>
    <name evidence="4" type="ORF">KUTeg_003778</name>
</gene>
<feature type="compositionally biased region" description="Basic and acidic residues" evidence="1">
    <location>
        <begin position="1032"/>
        <end position="1098"/>
    </location>
</feature>
<proteinExistence type="predicted"/>
<organism evidence="4 5">
    <name type="scientific">Tegillarca granosa</name>
    <name type="common">Malaysian cockle</name>
    <name type="synonym">Anadara granosa</name>
    <dbReference type="NCBI Taxonomy" id="220873"/>
    <lineage>
        <taxon>Eukaryota</taxon>
        <taxon>Metazoa</taxon>
        <taxon>Spiralia</taxon>
        <taxon>Lophotrochozoa</taxon>
        <taxon>Mollusca</taxon>
        <taxon>Bivalvia</taxon>
        <taxon>Autobranchia</taxon>
        <taxon>Pteriomorphia</taxon>
        <taxon>Arcoida</taxon>
        <taxon>Arcoidea</taxon>
        <taxon>Arcidae</taxon>
        <taxon>Tegillarca</taxon>
    </lineage>
</organism>
<keyword evidence="2" id="KW-0472">Membrane</keyword>
<feature type="transmembrane region" description="Helical" evidence="2">
    <location>
        <begin position="45"/>
        <end position="62"/>
    </location>
</feature>
<feature type="region of interest" description="Disordered" evidence="1">
    <location>
        <begin position="841"/>
        <end position="885"/>
    </location>
</feature>
<feature type="region of interest" description="Disordered" evidence="1">
    <location>
        <begin position="1032"/>
        <end position="1128"/>
    </location>
</feature>
<evidence type="ECO:0000313" key="4">
    <source>
        <dbReference type="EMBL" id="KAJ8318687.1"/>
    </source>
</evidence>
<keyword evidence="2" id="KW-1133">Transmembrane helix</keyword>
<feature type="region of interest" description="Disordered" evidence="1">
    <location>
        <begin position="931"/>
        <end position="951"/>
    </location>
</feature>
<feature type="compositionally biased region" description="Acidic residues" evidence="1">
    <location>
        <begin position="1113"/>
        <end position="1128"/>
    </location>
</feature>
<sequence>MFTLPARSKLLLLPRSIVVFAVVSLILNLQCYFSYPTISSKMIELAVLAGLAVSFGLVYVLFNCVCLPFPRKRTGFSTFDNTSLDAEIGGNYSLYTSHDGSGDSSRITFEPLPDILAKTVAATALKPRITCLDNERQKLAAKSVCKELDHPNVVKLLGLCTESVPFLTILEQSAYGDLKTYLIRHKREAEAMVRRGMLIKCLLDMSAGLACLHRHGYVHHDFACRNCLLMGDMSVKIGDYGISEDKFREEYYDTGQDLLPVRWMAPETLTQNGNLWQVTKFTKEANIWYAVKNHSEIEFSAIKILFRDICDPKRSFGVAMWEVIELEKLPYFSMSDEDVLQKVVAEKKIKLPISHSSGIQKQKLNEVMQFCWLDERNRPSIEDVYRLIDQINKETGSKKEDFDTKWEKLTSKDSRIVKVEVHTSAQNNKITRIDTDHNNTDLKKLTSTDISKIGDTSPIVNSKDGGLPKIELSERSRQKSQSNSDEMMNDSFVVVSENNQIPSEISKTNFLSNATDLGLSSEPITPISSSSNRRTYQLTSTPVSVERPSATAAVSIQNNMARELGAEVESESPVQTIQNTDVVDSVIETPKQTTEKTALNLDKNKVKRILLTDTDEKSEKLTDTDEKSEKLSDLNVPKNEIVKEVDEKSDNKDVQKSDNIDYNRCESVPESVDSKNGEAYDTSDIEYVLEGGDIRIHEIDDNDDDKNDQVKFEQLKLSIADAFNINNQKFDNERRNSDPESPDDYETLVAKEIYMSKGTTIPPTRHTTPRSLTTIPEDSIATNEMSGPGLRFIEPVEDSLFTSSVQDSFEWDDYIGEQLVGHVKNSENSPRQSMEFQDWTLDQDSSQESDSQNNSKMEDSNKRANGSSSSSISTPYSSSDSEVKHSGVAARSIISDVIAKSNRKSNHPTNPSHPLLKNSFYALSHAIDVDSPEHVPYDSEPSGSPGSFSSGSNQFNDEWELINLCYCLLKTNTENALYCKFRSCQHKILQLNYEDDDERNDDSSIITEKGTNSKETVKENGVTITKLNREKEVWRSEDKPITKLNTEKEEEKDKDKTITEQKTEKKEEGDEDKTITKMNAEKEEEGDKDKTITKMNAEKEEEGDEDKTITEQNVEDTMEDEEDTTITN</sequence>
<keyword evidence="5" id="KW-1185">Reference proteome</keyword>
<protein>
    <recommendedName>
        <fullName evidence="3">Protein kinase domain-containing protein</fullName>
    </recommendedName>
</protein>
<feature type="region of interest" description="Disordered" evidence="1">
    <location>
        <begin position="995"/>
        <end position="1018"/>
    </location>
</feature>
<comment type="caution">
    <text evidence="4">The sequence shown here is derived from an EMBL/GenBank/DDBJ whole genome shotgun (WGS) entry which is preliminary data.</text>
</comment>
<feature type="region of interest" description="Disordered" evidence="1">
    <location>
        <begin position="453"/>
        <end position="487"/>
    </location>
</feature>
<feature type="compositionally biased region" description="Low complexity" evidence="1">
    <location>
        <begin position="939"/>
        <end position="951"/>
    </location>
</feature>
<dbReference type="InterPro" id="IPR000719">
    <property type="entry name" value="Prot_kinase_dom"/>
</dbReference>
<evidence type="ECO:0000256" key="1">
    <source>
        <dbReference type="SAM" id="MobiDB-lite"/>
    </source>
</evidence>
<dbReference type="InterPro" id="IPR008266">
    <property type="entry name" value="Tyr_kinase_AS"/>
</dbReference>
<dbReference type="Gene3D" id="3.30.200.20">
    <property type="entry name" value="Phosphorylase Kinase, domain 1"/>
    <property type="match status" value="1"/>
</dbReference>
<evidence type="ECO:0000313" key="5">
    <source>
        <dbReference type="Proteomes" id="UP001217089"/>
    </source>
</evidence>
<dbReference type="InterPro" id="IPR011009">
    <property type="entry name" value="Kinase-like_dom_sf"/>
</dbReference>
<dbReference type="PANTHER" id="PTHR24417">
    <property type="entry name" value="SERINE/THREONINE-PROTEIN KINASE LMTK1"/>
    <property type="match status" value="1"/>
</dbReference>
<accession>A0ABQ9FRW6</accession>
<feature type="transmembrane region" description="Helical" evidence="2">
    <location>
        <begin position="12"/>
        <end position="33"/>
    </location>
</feature>